<evidence type="ECO:0000313" key="2">
    <source>
        <dbReference type="Proteomes" id="UP000838756"/>
    </source>
</evidence>
<gene>
    <name evidence="1" type="primary">jg6117</name>
    <name evidence="1" type="ORF">PAEG_LOCUS12266</name>
</gene>
<proteinExistence type="predicted"/>
<protein>
    <submittedName>
        <fullName evidence="1">Jg6117 protein</fullName>
    </submittedName>
</protein>
<reference evidence="1" key="1">
    <citation type="submission" date="2022-03" db="EMBL/GenBank/DDBJ databases">
        <authorList>
            <person name="Lindestad O."/>
        </authorList>
    </citation>
    <scope>NUCLEOTIDE SEQUENCE</scope>
</reference>
<evidence type="ECO:0000313" key="1">
    <source>
        <dbReference type="EMBL" id="CAH2234440.1"/>
    </source>
</evidence>
<comment type="caution">
    <text evidence="1">The sequence shown here is derived from an EMBL/GenBank/DDBJ whole genome shotgun (WGS) entry which is preliminary data.</text>
</comment>
<sequence length="120" mass="14357">MSFANTANHDLAQYQLRPMQRSTTQEPSLPVELRDGDLAAWKIPNQIFCDEMERNLDRTFLILPWWHHYCQDFKEKKAKQHPWTDNYLPIHRTVLDKLQRFRRSRPKLGNVHSKSLMGNI</sequence>
<name>A0A8S4RBG5_9NEOP</name>
<dbReference type="EMBL" id="CAKXAJ010025060">
    <property type="protein sequence ID" value="CAH2234440.1"/>
    <property type="molecule type" value="Genomic_DNA"/>
</dbReference>
<dbReference type="Proteomes" id="UP000838756">
    <property type="component" value="Unassembled WGS sequence"/>
</dbReference>
<dbReference type="AlphaFoldDB" id="A0A8S4RBG5"/>
<dbReference type="OrthoDB" id="7413146at2759"/>
<accession>A0A8S4RBG5</accession>
<keyword evidence="2" id="KW-1185">Reference proteome</keyword>
<organism evidence="1 2">
    <name type="scientific">Pararge aegeria aegeria</name>
    <dbReference type="NCBI Taxonomy" id="348720"/>
    <lineage>
        <taxon>Eukaryota</taxon>
        <taxon>Metazoa</taxon>
        <taxon>Ecdysozoa</taxon>
        <taxon>Arthropoda</taxon>
        <taxon>Hexapoda</taxon>
        <taxon>Insecta</taxon>
        <taxon>Pterygota</taxon>
        <taxon>Neoptera</taxon>
        <taxon>Endopterygota</taxon>
        <taxon>Lepidoptera</taxon>
        <taxon>Glossata</taxon>
        <taxon>Ditrysia</taxon>
        <taxon>Papilionoidea</taxon>
        <taxon>Nymphalidae</taxon>
        <taxon>Satyrinae</taxon>
        <taxon>Satyrini</taxon>
        <taxon>Parargina</taxon>
        <taxon>Pararge</taxon>
    </lineage>
</organism>